<dbReference type="InterPro" id="IPR051550">
    <property type="entry name" value="SCF-Subunits/Alg-Epimerases"/>
</dbReference>
<dbReference type="PANTHER" id="PTHR22990:SF15">
    <property type="entry name" value="F-BOX ONLY PROTEIN 10"/>
    <property type="match status" value="1"/>
</dbReference>
<keyword evidence="1" id="KW-0677">Repeat</keyword>
<evidence type="ECO:0000256" key="2">
    <source>
        <dbReference type="SAM" id="MobiDB-lite"/>
    </source>
</evidence>
<gene>
    <name evidence="4" type="ORF">FDG2_1245</name>
</gene>
<dbReference type="InterPro" id="IPR039448">
    <property type="entry name" value="Beta_helix"/>
</dbReference>
<proteinExistence type="predicted"/>
<evidence type="ECO:0000259" key="3">
    <source>
        <dbReference type="Pfam" id="PF13229"/>
    </source>
</evidence>
<evidence type="ECO:0000313" key="5">
    <source>
        <dbReference type="Proteomes" id="UP000199013"/>
    </source>
</evidence>
<name>A0A1C3NVB1_9ACTN</name>
<reference evidence="5" key="1">
    <citation type="submission" date="2016-02" db="EMBL/GenBank/DDBJ databases">
        <authorList>
            <person name="Wibberg D."/>
        </authorList>
    </citation>
    <scope>NUCLEOTIDE SEQUENCE [LARGE SCALE GENOMIC DNA]</scope>
</reference>
<dbReference type="SUPFAM" id="SSF51126">
    <property type="entry name" value="Pectin lyase-like"/>
    <property type="match status" value="1"/>
</dbReference>
<dbReference type="Proteomes" id="UP000199013">
    <property type="component" value="Unassembled WGS sequence"/>
</dbReference>
<dbReference type="InterPro" id="IPR006626">
    <property type="entry name" value="PbH1"/>
</dbReference>
<feature type="domain" description="Right handed beta helix" evidence="3">
    <location>
        <begin position="187"/>
        <end position="290"/>
    </location>
</feature>
<feature type="compositionally biased region" description="Low complexity" evidence="2">
    <location>
        <begin position="106"/>
        <end position="120"/>
    </location>
</feature>
<keyword evidence="5" id="KW-1185">Reference proteome</keyword>
<feature type="region of interest" description="Disordered" evidence="2">
    <location>
        <begin position="98"/>
        <end position="120"/>
    </location>
</feature>
<dbReference type="InterPro" id="IPR011050">
    <property type="entry name" value="Pectin_lyase_fold/virulence"/>
</dbReference>
<dbReference type="SMART" id="SM00710">
    <property type="entry name" value="PbH1"/>
    <property type="match status" value="3"/>
</dbReference>
<evidence type="ECO:0000256" key="1">
    <source>
        <dbReference type="ARBA" id="ARBA00022737"/>
    </source>
</evidence>
<dbReference type="InterPro" id="IPR012334">
    <property type="entry name" value="Pectin_lyas_fold"/>
</dbReference>
<dbReference type="AlphaFoldDB" id="A0A1C3NVB1"/>
<accession>A0A1C3NVB1</accession>
<dbReference type="EMBL" id="FLUV01000525">
    <property type="protein sequence ID" value="SBW19335.1"/>
    <property type="molecule type" value="Genomic_DNA"/>
</dbReference>
<dbReference type="GO" id="GO:0006511">
    <property type="term" value="P:ubiquitin-dependent protein catabolic process"/>
    <property type="evidence" value="ECO:0007669"/>
    <property type="project" value="TreeGrafter"/>
</dbReference>
<dbReference type="Gene3D" id="2.160.20.10">
    <property type="entry name" value="Single-stranded right-handed beta-helix, Pectin lyase-like"/>
    <property type="match status" value="1"/>
</dbReference>
<protein>
    <submittedName>
        <fullName evidence="4">Parallel beta-helix repeat-containing protein</fullName>
    </submittedName>
</protein>
<sequence>MVTPAFVASKQCRRELTRFVDRERRLGRNDLILPAYWISVPVLEVPGRAADDELVAELAARQYADWRELRFRELSDPVSRRAIAALASRVRDALNTDSQATGTRFSGMSGDGASAGRASGRPVPVHVVDALGRGDFTTVDAAVRAALPGDRIVVRPGLYKGPIVLDKPVEVVGDGPVEEITIVTGEGSVVVFTASNGSVRGLTLRATGQPQEGPVIDIRAGRLVLDGCDVSGSASAGVAVHNDADPRVRHCRIHYVSGRGVHVYDKGAGLFEDNDITGNRKSAWDVWGADRKRMIRR</sequence>
<evidence type="ECO:0000313" key="4">
    <source>
        <dbReference type="EMBL" id="SBW19335.1"/>
    </source>
</evidence>
<dbReference type="PANTHER" id="PTHR22990">
    <property type="entry name" value="F-BOX ONLY PROTEIN"/>
    <property type="match status" value="1"/>
</dbReference>
<dbReference type="Pfam" id="PF13229">
    <property type="entry name" value="Beta_helix"/>
    <property type="match status" value="1"/>
</dbReference>
<organism evidence="4 5">
    <name type="scientific">Candidatus Protofrankia californiensis</name>
    <dbReference type="NCBI Taxonomy" id="1839754"/>
    <lineage>
        <taxon>Bacteria</taxon>
        <taxon>Bacillati</taxon>
        <taxon>Actinomycetota</taxon>
        <taxon>Actinomycetes</taxon>
        <taxon>Frankiales</taxon>
        <taxon>Frankiaceae</taxon>
        <taxon>Protofrankia</taxon>
    </lineage>
</organism>